<comment type="caution">
    <text evidence="2">The sequence shown here is derived from an EMBL/GenBank/DDBJ whole genome shotgun (WGS) entry which is preliminary data.</text>
</comment>
<proteinExistence type="predicted"/>
<feature type="region of interest" description="Disordered" evidence="1">
    <location>
        <begin position="68"/>
        <end position="141"/>
    </location>
</feature>
<organism evidence="2 3">
    <name type="scientific">Saguinus oedipus</name>
    <name type="common">Cotton-top tamarin</name>
    <name type="synonym">Oedipomidas oedipus</name>
    <dbReference type="NCBI Taxonomy" id="9490"/>
    <lineage>
        <taxon>Eukaryota</taxon>
        <taxon>Metazoa</taxon>
        <taxon>Chordata</taxon>
        <taxon>Craniata</taxon>
        <taxon>Vertebrata</taxon>
        <taxon>Euteleostomi</taxon>
        <taxon>Mammalia</taxon>
        <taxon>Eutheria</taxon>
        <taxon>Euarchontoglires</taxon>
        <taxon>Primates</taxon>
        <taxon>Haplorrhini</taxon>
        <taxon>Platyrrhini</taxon>
        <taxon>Cebidae</taxon>
        <taxon>Callitrichinae</taxon>
        <taxon>Saguinus</taxon>
    </lineage>
</organism>
<feature type="compositionally biased region" description="Basic and acidic residues" evidence="1">
    <location>
        <begin position="78"/>
        <end position="88"/>
    </location>
</feature>
<sequence length="141" mass="15672">MTQPLREAGGHLHKGLPGKAQAAYPTDGGGSSSGPVSTVDPRRQEVILDMCKGFSFISSMAFRIPSTSYLLTRQARIRRTEGRDRLSSDTEGDPENAEDDEEIHLERIHLKTNKHNGNESKEDKEDRAEVPQMPGHPHKEN</sequence>
<dbReference type="EMBL" id="JASSZA010000021">
    <property type="protein sequence ID" value="KAK2085043.1"/>
    <property type="molecule type" value="Genomic_DNA"/>
</dbReference>
<gene>
    <name evidence="2" type="ORF">P7K49_036343</name>
</gene>
<reference evidence="2 3" key="1">
    <citation type="submission" date="2023-05" db="EMBL/GenBank/DDBJ databases">
        <title>B98-5 Cell Line De Novo Hybrid Assembly: An Optical Mapping Approach.</title>
        <authorList>
            <person name="Kananen K."/>
            <person name="Auerbach J.A."/>
            <person name="Kautto E."/>
            <person name="Blachly J.S."/>
        </authorList>
    </citation>
    <scope>NUCLEOTIDE SEQUENCE [LARGE SCALE GENOMIC DNA]</scope>
    <source>
        <strain evidence="2">B95-8</strain>
        <tissue evidence="2">Cell line</tissue>
    </source>
</reference>
<feature type="compositionally biased region" description="Acidic residues" evidence="1">
    <location>
        <begin position="90"/>
        <end position="103"/>
    </location>
</feature>
<dbReference type="Proteomes" id="UP001266305">
    <property type="component" value="Unassembled WGS sequence"/>
</dbReference>
<evidence type="ECO:0000313" key="3">
    <source>
        <dbReference type="Proteomes" id="UP001266305"/>
    </source>
</evidence>
<evidence type="ECO:0000313" key="2">
    <source>
        <dbReference type="EMBL" id="KAK2085043.1"/>
    </source>
</evidence>
<protein>
    <submittedName>
        <fullName evidence="2">Uncharacterized protein</fullName>
    </submittedName>
</protein>
<feature type="compositionally biased region" description="Basic and acidic residues" evidence="1">
    <location>
        <begin position="116"/>
        <end position="129"/>
    </location>
</feature>
<feature type="region of interest" description="Disordered" evidence="1">
    <location>
        <begin position="1"/>
        <end position="41"/>
    </location>
</feature>
<keyword evidence="3" id="KW-1185">Reference proteome</keyword>
<name>A0ABQ9TKU4_SAGOE</name>
<accession>A0ABQ9TKU4</accession>
<evidence type="ECO:0000256" key="1">
    <source>
        <dbReference type="SAM" id="MobiDB-lite"/>
    </source>
</evidence>